<dbReference type="Pfam" id="PF14748">
    <property type="entry name" value="P5CR_dimer"/>
    <property type="match status" value="1"/>
</dbReference>
<dbReference type="GO" id="GO:0055129">
    <property type="term" value="P:L-proline biosynthetic process"/>
    <property type="evidence" value="ECO:0007669"/>
    <property type="project" value="UniProtKB-UniRule"/>
</dbReference>
<dbReference type="Gene3D" id="1.10.3730.10">
    <property type="entry name" value="ProC C-terminal domain-like"/>
    <property type="match status" value="1"/>
</dbReference>
<sequence length="293" mass="31244">MILMDNRHTHITDSFRSLRIGIYGAGSMAEAIIRGLTEKQLIAPDRIAVVNRSNTERLEEMQRRYGVAADNSPQGKSRLLQAADIVLLAVKPKDAAGALAELKTCLRPGALLLSVVAGLSIATMQRIAGPVPVVRTMPNTSSSIGLGATGVCWSEETSAEQQEAALHLLQAVGYATVVAEHDLNMVTGLSGSGPAYVYYLMEAMIAAGVDGGLSAEQARELTVQTVRGAAEMVRLTGEEPAALRRKVTSPGGTTAAAIETLEQYQFQQALRSAIHRAEARAQEMGEQIGRETY</sequence>
<dbReference type="Proteomes" id="UP000266177">
    <property type="component" value="Unassembled WGS sequence"/>
</dbReference>
<feature type="domain" description="Pyrroline-5-carboxylate reductase dimerisation" evidence="11">
    <location>
        <begin position="180"/>
        <end position="284"/>
    </location>
</feature>
<gene>
    <name evidence="6 12" type="primary">proC</name>
    <name evidence="12" type="ORF">DQX05_09485</name>
</gene>
<keyword evidence="4 6" id="KW-0560">Oxidoreductase</keyword>
<dbReference type="Gene3D" id="3.40.50.720">
    <property type="entry name" value="NAD(P)-binding Rossmann-like Domain"/>
    <property type="match status" value="1"/>
</dbReference>
<dbReference type="AlphaFoldDB" id="A0A3A3GLQ9"/>
<dbReference type="OrthoDB" id="9805754at2"/>
<organism evidence="12 13">
    <name type="scientific">Paenibacillus thiaminolyticus</name>
    <name type="common">Bacillus thiaminolyticus</name>
    <dbReference type="NCBI Taxonomy" id="49283"/>
    <lineage>
        <taxon>Bacteria</taxon>
        <taxon>Bacillati</taxon>
        <taxon>Bacillota</taxon>
        <taxon>Bacilli</taxon>
        <taxon>Bacillales</taxon>
        <taxon>Paenibacillaceae</taxon>
        <taxon>Paenibacillus</taxon>
    </lineage>
</organism>
<dbReference type="FunFam" id="1.10.3730.10:FF:000001">
    <property type="entry name" value="Pyrroline-5-carboxylate reductase"/>
    <property type="match status" value="1"/>
</dbReference>
<evidence type="ECO:0000313" key="13">
    <source>
        <dbReference type="Proteomes" id="UP000266177"/>
    </source>
</evidence>
<proteinExistence type="inferred from homology"/>
<dbReference type="NCBIfam" id="TIGR00112">
    <property type="entry name" value="proC"/>
    <property type="match status" value="1"/>
</dbReference>
<comment type="pathway">
    <text evidence="6 9">Amino-acid biosynthesis; L-proline biosynthesis; L-proline from L-glutamate 5-semialdehyde: step 1/1.</text>
</comment>
<evidence type="ECO:0000256" key="7">
    <source>
        <dbReference type="NCBIfam" id="TIGR00112"/>
    </source>
</evidence>
<comment type="caution">
    <text evidence="12">The sequence shown here is derived from an EMBL/GenBank/DDBJ whole genome shotgun (WGS) entry which is preliminary data.</text>
</comment>
<comment type="catalytic activity">
    <reaction evidence="6">
        <text>L-proline + NAD(+) = (S)-1-pyrroline-5-carboxylate + NADH + 2 H(+)</text>
        <dbReference type="Rhea" id="RHEA:14105"/>
        <dbReference type="ChEBI" id="CHEBI:15378"/>
        <dbReference type="ChEBI" id="CHEBI:17388"/>
        <dbReference type="ChEBI" id="CHEBI:57540"/>
        <dbReference type="ChEBI" id="CHEBI:57945"/>
        <dbReference type="ChEBI" id="CHEBI:60039"/>
        <dbReference type="EC" id="1.5.1.2"/>
    </reaction>
</comment>
<dbReference type="HAMAP" id="MF_01925">
    <property type="entry name" value="P5C_reductase"/>
    <property type="match status" value="1"/>
</dbReference>
<accession>A0A3A3GLQ9</accession>
<dbReference type="Pfam" id="PF03807">
    <property type="entry name" value="F420_oxidored"/>
    <property type="match status" value="1"/>
</dbReference>
<dbReference type="SUPFAM" id="SSF48179">
    <property type="entry name" value="6-phosphogluconate dehydrogenase C-terminal domain-like"/>
    <property type="match status" value="1"/>
</dbReference>
<dbReference type="UniPathway" id="UPA00098">
    <property type="reaction ID" value="UER00361"/>
</dbReference>
<dbReference type="RefSeq" id="WP_119792987.1">
    <property type="nucleotide sequence ID" value="NZ_QYZD01000006.1"/>
</dbReference>
<keyword evidence="2 6" id="KW-0641">Proline biosynthesis</keyword>
<evidence type="ECO:0000313" key="12">
    <source>
        <dbReference type="EMBL" id="RJG24545.1"/>
    </source>
</evidence>
<dbReference type="InterPro" id="IPR000304">
    <property type="entry name" value="Pyrroline-COOH_reductase"/>
</dbReference>
<evidence type="ECO:0000259" key="10">
    <source>
        <dbReference type="Pfam" id="PF03807"/>
    </source>
</evidence>
<evidence type="ECO:0000256" key="9">
    <source>
        <dbReference type="RuleBase" id="RU003903"/>
    </source>
</evidence>
<evidence type="ECO:0000256" key="3">
    <source>
        <dbReference type="ARBA" id="ARBA00022857"/>
    </source>
</evidence>
<comment type="similarity">
    <text evidence="1 6 9">Belongs to the pyrroline-5-carboxylate reductase family.</text>
</comment>
<dbReference type="PROSITE" id="PS00521">
    <property type="entry name" value="P5CR"/>
    <property type="match status" value="1"/>
</dbReference>
<keyword evidence="6" id="KW-0963">Cytoplasm</keyword>
<evidence type="ECO:0000256" key="6">
    <source>
        <dbReference type="HAMAP-Rule" id="MF_01925"/>
    </source>
</evidence>
<feature type="domain" description="Pyrroline-5-carboxylate reductase catalytic N-terminal" evidence="10">
    <location>
        <begin position="19"/>
        <end position="118"/>
    </location>
</feature>
<protein>
    <recommendedName>
        <fullName evidence="6 7">Pyrroline-5-carboxylate reductase</fullName>
        <shortName evidence="6">P5C reductase</shortName>
        <shortName evidence="6">P5CR</shortName>
        <ecNumber evidence="6 7">1.5.1.2</ecNumber>
    </recommendedName>
    <alternativeName>
        <fullName evidence="6">PCA reductase</fullName>
    </alternativeName>
</protein>
<comment type="subcellular location">
    <subcellularLocation>
        <location evidence="6">Cytoplasm</location>
    </subcellularLocation>
</comment>
<evidence type="ECO:0000256" key="4">
    <source>
        <dbReference type="ARBA" id="ARBA00023002"/>
    </source>
</evidence>
<keyword evidence="6 9" id="KW-0028">Amino-acid biosynthesis</keyword>
<dbReference type="PANTHER" id="PTHR11645">
    <property type="entry name" value="PYRROLINE-5-CARBOXYLATE REDUCTASE"/>
    <property type="match status" value="1"/>
</dbReference>
<evidence type="ECO:0000256" key="5">
    <source>
        <dbReference type="ARBA" id="ARBA00058118"/>
    </source>
</evidence>
<dbReference type="PANTHER" id="PTHR11645:SF49">
    <property type="entry name" value="PYRROLINE-5-CARBOXYLATE REDUCTASE 1"/>
    <property type="match status" value="1"/>
</dbReference>
<dbReference type="InterPro" id="IPR029036">
    <property type="entry name" value="P5CR_dimer"/>
</dbReference>
<dbReference type="InterPro" id="IPR028939">
    <property type="entry name" value="P5C_Rdtase_cat_N"/>
</dbReference>
<evidence type="ECO:0000259" key="11">
    <source>
        <dbReference type="Pfam" id="PF14748"/>
    </source>
</evidence>
<evidence type="ECO:0000256" key="1">
    <source>
        <dbReference type="ARBA" id="ARBA00005525"/>
    </source>
</evidence>
<evidence type="ECO:0000256" key="8">
    <source>
        <dbReference type="PIRSR" id="PIRSR000193-1"/>
    </source>
</evidence>
<dbReference type="EC" id="1.5.1.2" evidence="6 7"/>
<dbReference type="SUPFAM" id="SSF51735">
    <property type="entry name" value="NAD(P)-binding Rossmann-fold domains"/>
    <property type="match status" value="1"/>
</dbReference>
<dbReference type="InterPro" id="IPR036291">
    <property type="entry name" value="NAD(P)-bd_dom_sf"/>
</dbReference>
<evidence type="ECO:0000256" key="2">
    <source>
        <dbReference type="ARBA" id="ARBA00022650"/>
    </source>
</evidence>
<dbReference type="PIRSF" id="PIRSF000193">
    <property type="entry name" value="Pyrrol-5-carb_rd"/>
    <property type="match status" value="1"/>
</dbReference>
<dbReference type="InterPro" id="IPR008927">
    <property type="entry name" value="6-PGluconate_DH-like_C_sf"/>
</dbReference>
<comment type="catalytic activity">
    <reaction evidence="6 9">
        <text>L-proline + NADP(+) = (S)-1-pyrroline-5-carboxylate + NADPH + 2 H(+)</text>
        <dbReference type="Rhea" id="RHEA:14109"/>
        <dbReference type="ChEBI" id="CHEBI:15378"/>
        <dbReference type="ChEBI" id="CHEBI:17388"/>
        <dbReference type="ChEBI" id="CHEBI:57783"/>
        <dbReference type="ChEBI" id="CHEBI:58349"/>
        <dbReference type="ChEBI" id="CHEBI:60039"/>
        <dbReference type="EC" id="1.5.1.2"/>
    </reaction>
</comment>
<comment type="function">
    <text evidence="5 6">Catalyzes the reduction of 1-pyrroline-5-carboxylate (PCA) to L-proline.</text>
</comment>
<feature type="binding site" evidence="8">
    <location>
        <begin position="89"/>
        <end position="92"/>
    </location>
    <ligand>
        <name>NADP(+)</name>
        <dbReference type="ChEBI" id="CHEBI:58349"/>
    </ligand>
</feature>
<reference evidence="12 13" key="1">
    <citation type="submission" date="2018-09" db="EMBL/GenBank/DDBJ databases">
        <title>Paenibacillus SK2017-BO5.</title>
        <authorList>
            <person name="Piskunova J.V."/>
            <person name="Dubiley S.A."/>
            <person name="Severinov K.V."/>
        </authorList>
    </citation>
    <scope>NUCLEOTIDE SEQUENCE [LARGE SCALE GENOMIC DNA]</scope>
    <source>
        <strain evidence="12 13">BO5</strain>
    </source>
</reference>
<keyword evidence="3 6" id="KW-0521">NADP</keyword>
<dbReference type="InterPro" id="IPR053790">
    <property type="entry name" value="P5CR-like_CS"/>
</dbReference>
<dbReference type="GO" id="GO:0005737">
    <property type="term" value="C:cytoplasm"/>
    <property type="evidence" value="ECO:0007669"/>
    <property type="project" value="UniProtKB-SubCell"/>
</dbReference>
<dbReference type="EMBL" id="QYZD01000006">
    <property type="protein sequence ID" value="RJG24545.1"/>
    <property type="molecule type" value="Genomic_DNA"/>
</dbReference>
<name>A0A3A3GLQ9_PANTH</name>
<dbReference type="GO" id="GO:0004735">
    <property type="term" value="F:pyrroline-5-carboxylate reductase activity"/>
    <property type="evidence" value="ECO:0007669"/>
    <property type="project" value="UniProtKB-UniRule"/>
</dbReference>